<accession>A0ABY5DUI6</accession>
<dbReference type="Gene3D" id="3.40.50.720">
    <property type="entry name" value="NAD(P)-binding Rossmann-like Domain"/>
    <property type="match status" value="1"/>
</dbReference>
<reference evidence="2 3" key="1">
    <citation type="submission" date="2022-06" db="EMBL/GenBank/DDBJ databases">
        <title>Paraconexibacter antarcticus.</title>
        <authorList>
            <person name="Kim C.S."/>
        </authorList>
    </citation>
    <scope>NUCLEOTIDE SEQUENCE [LARGE SCALE GENOMIC DNA]</scope>
    <source>
        <strain evidence="2 3">02-257</strain>
    </source>
</reference>
<organism evidence="2 3">
    <name type="scientific">Paraconexibacter antarcticus</name>
    <dbReference type="NCBI Taxonomy" id="2949664"/>
    <lineage>
        <taxon>Bacteria</taxon>
        <taxon>Bacillati</taxon>
        <taxon>Actinomycetota</taxon>
        <taxon>Thermoleophilia</taxon>
        <taxon>Solirubrobacterales</taxon>
        <taxon>Paraconexibacteraceae</taxon>
        <taxon>Paraconexibacter</taxon>
    </lineage>
</organism>
<dbReference type="InterPro" id="IPR051783">
    <property type="entry name" value="NAD(P)-dependent_oxidoreduct"/>
</dbReference>
<name>A0ABY5DUI6_9ACTN</name>
<evidence type="ECO:0000313" key="2">
    <source>
        <dbReference type="EMBL" id="UTI65675.1"/>
    </source>
</evidence>
<feature type="domain" description="NAD-dependent epimerase/dehydratase" evidence="1">
    <location>
        <begin position="3"/>
        <end position="236"/>
    </location>
</feature>
<dbReference type="InterPro" id="IPR036291">
    <property type="entry name" value="NAD(P)-bd_dom_sf"/>
</dbReference>
<keyword evidence="3" id="KW-1185">Reference proteome</keyword>
<dbReference type="PANTHER" id="PTHR48079:SF6">
    <property type="entry name" value="NAD(P)-BINDING DOMAIN-CONTAINING PROTEIN-RELATED"/>
    <property type="match status" value="1"/>
</dbReference>
<dbReference type="Proteomes" id="UP001056035">
    <property type="component" value="Chromosome"/>
</dbReference>
<gene>
    <name evidence="2" type="ORF">NBH00_05550</name>
</gene>
<dbReference type="PANTHER" id="PTHR48079">
    <property type="entry name" value="PROTEIN YEEZ"/>
    <property type="match status" value="1"/>
</dbReference>
<dbReference type="InterPro" id="IPR001509">
    <property type="entry name" value="Epimerase_deHydtase"/>
</dbReference>
<protein>
    <submittedName>
        <fullName evidence="2">NAD(P)-dependent oxidoreductase</fullName>
    </submittedName>
</protein>
<dbReference type="Pfam" id="PF01370">
    <property type="entry name" value="Epimerase"/>
    <property type="match status" value="1"/>
</dbReference>
<dbReference type="EMBL" id="CP098502">
    <property type="protein sequence ID" value="UTI65675.1"/>
    <property type="molecule type" value="Genomic_DNA"/>
</dbReference>
<sequence>MKVLVAGATGAIGRPLVPLLQDAGHDVAALVRSAARADEVRGRGVEPHVCDVFDAASVRDAVAVAAPDVLVHQLTALPALLDVRRYEEQLRPTNRLRAEATPHLMAAAQAAGVRRVVCQSISFLTAPEGPPVQDEDARVYLDAPKAFAAAVAATHAMEQCVLHTDGVEGVVLRYGFFYGPGTAYATDGGTAGEIRARRFPIVGAGGGISSFVHIDDAAAATVLALDGGAPGVYNVCDDEPAPMREWLPAMAAALGARKPLRVPAIIPRLLVGPHVVHFATTLRGNSNARFKRTFGWTPAHPTWRTAFPEVLTG</sequence>
<evidence type="ECO:0000259" key="1">
    <source>
        <dbReference type="Pfam" id="PF01370"/>
    </source>
</evidence>
<dbReference type="SUPFAM" id="SSF51735">
    <property type="entry name" value="NAD(P)-binding Rossmann-fold domains"/>
    <property type="match status" value="1"/>
</dbReference>
<dbReference type="RefSeq" id="WP_254572354.1">
    <property type="nucleotide sequence ID" value="NZ_CP098502.1"/>
</dbReference>
<proteinExistence type="predicted"/>
<evidence type="ECO:0000313" key="3">
    <source>
        <dbReference type="Proteomes" id="UP001056035"/>
    </source>
</evidence>